<feature type="domain" description="Poly-beta-hydroxybutyrate polymerase N-terminal" evidence="4">
    <location>
        <begin position="18"/>
        <end position="59"/>
    </location>
</feature>
<dbReference type="Proteomes" id="UP000199531">
    <property type="component" value="Unassembled WGS sequence"/>
</dbReference>
<feature type="domain" description="Poly-beta-hydroxybutyrate polymerase N-terminal" evidence="3">
    <location>
        <begin position="113"/>
        <end position="281"/>
    </location>
</feature>
<keyword evidence="6" id="KW-1185">Reference proteome</keyword>
<keyword evidence="2" id="KW-0012">Acyltransferase</keyword>
<dbReference type="SUPFAM" id="SSF53474">
    <property type="entry name" value="alpha/beta-Hydrolases"/>
    <property type="match status" value="1"/>
</dbReference>
<gene>
    <name evidence="5" type="ORF">SAMN02745977_01314</name>
</gene>
<evidence type="ECO:0000259" key="4">
    <source>
        <dbReference type="Pfam" id="PF12551"/>
    </source>
</evidence>
<dbReference type="Gene3D" id="3.40.50.1820">
    <property type="entry name" value="alpha/beta hydrolase"/>
    <property type="match status" value="1"/>
</dbReference>
<dbReference type="GO" id="GO:0042619">
    <property type="term" value="P:poly-hydroxybutyrate biosynthetic process"/>
    <property type="evidence" value="ECO:0007669"/>
    <property type="project" value="InterPro"/>
</dbReference>
<reference evidence="5 6" key="1">
    <citation type="submission" date="2016-10" db="EMBL/GenBank/DDBJ databases">
        <authorList>
            <person name="de Groot N.N."/>
        </authorList>
    </citation>
    <scope>NUCLEOTIDE SEQUENCE [LARGE SCALE GENOMIC DNA]</scope>
    <source>
        <strain evidence="5 6">DSM 15123</strain>
    </source>
</reference>
<dbReference type="Pfam" id="PF12551">
    <property type="entry name" value="PHBC_N"/>
    <property type="match status" value="1"/>
</dbReference>
<dbReference type="InterPro" id="IPR022211">
    <property type="entry name" value="PHBC_N"/>
</dbReference>
<evidence type="ECO:0000313" key="6">
    <source>
        <dbReference type="Proteomes" id="UP000199531"/>
    </source>
</evidence>
<dbReference type="RefSeq" id="WP_091815657.1">
    <property type="nucleotide sequence ID" value="NZ_FOCW01000002.1"/>
</dbReference>
<accession>A0A1H8GUJ8</accession>
<dbReference type="InterPro" id="IPR029058">
    <property type="entry name" value="AB_hydrolase_fold"/>
</dbReference>
<evidence type="ECO:0000313" key="5">
    <source>
        <dbReference type="EMBL" id="SEN46938.1"/>
    </source>
</evidence>
<organism evidence="5 6">
    <name type="scientific">Brachymonas denitrificans DSM 15123</name>
    <dbReference type="NCBI Taxonomy" id="1121117"/>
    <lineage>
        <taxon>Bacteria</taxon>
        <taxon>Pseudomonadati</taxon>
        <taxon>Pseudomonadota</taxon>
        <taxon>Betaproteobacteria</taxon>
        <taxon>Burkholderiales</taxon>
        <taxon>Comamonadaceae</taxon>
        <taxon>Brachymonas</taxon>
    </lineage>
</organism>
<dbReference type="Pfam" id="PF07167">
    <property type="entry name" value="PhaC_N"/>
    <property type="match status" value="1"/>
</dbReference>
<sequence length="603" mass="67616">MRSPKIPTRPQAIVSEQAARLLDQKFQASVAKLTGSQSPALNTMAFFDWAIHLLVSPGKQLVLAQLAQQHLQQLQSLAIESAALGMETGMSKALRGNQPSPEPSEPIPVPISDRRFKDPAWSQFPFNVMQQAYLMQEKWWQEATRDVRGVDPHHSEWVSFAAHQWLSMFSPSNFMWSNPTVLKRTMQESGANLQRGVRNLLEDTQRQLAHSPPAISEEFQIGKDIAATPGKVVFRNNLMELIQYTPTTKQVRPEPVLIVPAWIMKYYILDLSPHNSMIKYLVDQGHTVFAISWKNPGLAEHNLGMEDYLERGLFAAIDAINAIVPDKKIHATGYCLGGTLLSIGAAAMARDDDDRLASMTLFAAQTDFSEPGELALFIDESQLNLLEAQMAETGYLDSNQMAAAFVWLRSFDLVWSRMVNEYLLGDRARSMDLMAWNADSTRMPARMHTDYLRQMFLHNDLARGKYLVGGRPVVLNDLKLPIYVVGTESDHVAPWKSVYKIHLLSDAEITFVLTNSGHNAGIVSEPGHARRHFREVTREHNGKYMAADEWAQNAPVTEGSWWLSWDKWLNARSGEPTAPPAMGAAKGGYPVLEDAPGLYVLER</sequence>
<dbReference type="GO" id="GO:0016746">
    <property type="term" value="F:acyltransferase activity"/>
    <property type="evidence" value="ECO:0007669"/>
    <property type="project" value="UniProtKB-KW"/>
</dbReference>
<dbReference type="PANTHER" id="PTHR36837:SF5">
    <property type="entry name" value="POLY-3-HYDROXYBUTYRATE SYNTHASE"/>
    <property type="match status" value="1"/>
</dbReference>
<dbReference type="InterPro" id="IPR051321">
    <property type="entry name" value="PHA/PHB_synthase"/>
</dbReference>
<evidence type="ECO:0000256" key="2">
    <source>
        <dbReference type="ARBA" id="ARBA00023315"/>
    </source>
</evidence>
<protein>
    <submittedName>
        <fullName evidence="5">Polyhydroxyalkanoate synthase</fullName>
    </submittedName>
</protein>
<name>A0A1H8GUJ8_9BURK</name>
<proteinExistence type="predicted"/>
<dbReference type="PANTHER" id="PTHR36837">
    <property type="entry name" value="POLY(3-HYDROXYALKANOATE) POLYMERASE SUBUNIT PHAC"/>
    <property type="match status" value="1"/>
</dbReference>
<evidence type="ECO:0000256" key="1">
    <source>
        <dbReference type="ARBA" id="ARBA00022679"/>
    </source>
</evidence>
<dbReference type="OrthoDB" id="7208816at2"/>
<evidence type="ECO:0000259" key="3">
    <source>
        <dbReference type="Pfam" id="PF07167"/>
    </source>
</evidence>
<dbReference type="EMBL" id="FOCW01000002">
    <property type="protein sequence ID" value="SEN46938.1"/>
    <property type="molecule type" value="Genomic_DNA"/>
</dbReference>
<dbReference type="InterPro" id="IPR010941">
    <property type="entry name" value="PhaC_N"/>
</dbReference>
<keyword evidence="1" id="KW-0808">Transferase</keyword>
<dbReference type="STRING" id="1121117.SAMN02745977_01314"/>
<dbReference type="AlphaFoldDB" id="A0A1H8GUJ8"/>